<comment type="subcellular location">
    <subcellularLocation>
        <location evidence="4">Cell inner membrane</location>
        <topology evidence="4">Single-pass membrane protein</topology>
        <orientation evidence="4">Cytoplasmic side</orientation>
    </subcellularLocation>
</comment>
<comment type="function">
    <text evidence="4">Modulates cellular lipopolysaccharide (LPS) levels by regulating LpxC, which is involved in lipid A biosynthesis. May act by modulating the proteolytic activity of FtsH towards LpxC. May also coordinate assembly of proteins involved in LPS synthesis at the plasma membrane.</text>
</comment>
<protein>
    <recommendedName>
        <fullName evidence="4">Lipopolysaccharide assembly protein B</fullName>
    </recommendedName>
</protein>
<dbReference type="NCBIfam" id="NF008757">
    <property type="entry name" value="PRK11788.1-5"/>
    <property type="match status" value="1"/>
</dbReference>
<comment type="similarity">
    <text evidence="4">Belongs to the LapB family.</text>
</comment>
<feature type="binding site" evidence="4">
    <location>
        <position position="365"/>
    </location>
    <ligand>
        <name>Fe cation</name>
        <dbReference type="ChEBI" id="CHEBI:24875"/>
    </ligand>
</feature>
<dbReference type="AlphaFoldDB" id="A0A9E5MJU2"/>
<dbReference type="Pfam" id="PF14559">
    <property type="entry name" value="TPR_19"/>
    <property type="match status" value="1"/>
</dbReference>
<dbReference type="Pfam" id="PF13176">
    <property type="entry name" value="TPR_7"/>
    <property type="match status" value="1"/>
</dbReference>
<comment type="caution">
    <text evidence="6">The sequence shown here is derived from an EMBL/GenBank/DDBJ whole genome shotgun (WGS) entry which is preliminary data.</text>
</comment>
<feature type="topological domain" description="Cytoplasmic" evidence="4">
    <location>
        <begin position="22"/>
        <end position="389"/>
    </location>
</feature>
<feature type="binding site" evidence="4">
    <location>
        <position position="362"/>
    </location>
    <ligand>
        <name>Fe cation</name>
        <dbReference type="ChEBI" id="CHEBI:24875"/>
    </ligand>
</feature>
<evidence type="ECO:0000256" key="1">
    <source>
        <dbReference type="ARBA" id="ARBA00022723"/>
    </source>
</evidence>
<dbReference type="GO" id="GO:0046890">
    <property type="term" value="P:regulation of lipid biosynthetic process"/>
    <property type="evidence" value="ECO:0007669"/>
    <property type="project" value="UniProtKB-UniRule"/>
</dbReference>
<dbReference type="Pfam" id="PF18073">
    <property type="entry name" value="Zn_ribbon_LapB"/>
    <property type="match status" value="1"/>
</dbReference>
<dbReference type="PANTHER" id="PTHR45586:SF1">
    <property type="entry name" value="LIPOPOLYSACCHARIDE ASSEMBLY PROTEIN B"/>
    <property type="match status" value="1"/>
</dbReference>
<dbReference type="PANTHER" id="PTHR45586">
    <property type="entry name" value="TPR REPEAT-CONTAINING PROTEIN PA4667"/>
    <property type="match status" value="1"/>
</dbReference>
<dbReference type="InterPro" id="IPR030865">
    <property type="entry name" value="LapB"/>
</dbReference>
<dbReference type="RefSeq" id="WP_167181565.1">
    <property type="nucleotide sequence ID" value="NZ_JAAONZ010000002.1"/>
</dbReference>
<feature type="binding site" evidence="4">
    <location>
        <position position="379"/>
    </location>
    <ligand>
        <name>Fe cation</name>
        <dbReference type="ChEBI" id="CHEBI:24875"/>
    </ligand>
</feature>
<evidence type="ECO:0000313" key="7">
    <source>
        <dbReference type="Proteomes" id="UP000787472"/>
    </source>
</evidence>
<dbReference type="GO" id="GO:0009898">
    <property type="term" value="C:cytoplasmic side of plasma membrane"/>
    <property type="evidence" value="ECO:0007669"/>
    <property type="project" value="UniProtKB-UniRule"/>
</dbReference>
<sequence>MIDWALLVLVLVAIAIGFALGRRSKHLPADTDAPALEPHYIQGLNYLLNEQPDEAIDTFIDALEVNKETLETHLALGNLLRKRGEVGRAIKIHQNLLARPGLGSEQSRQVQLELARDFIKSGLLDRAEMLLKELIETSVHPIRTQCLEYLVEIYRDEKEWQNGIEMINQLPSRRFSRLSDEWRLIQSHFYCELAEEALRRSDYLNARRQLRSASLADKQSARVSLLLAELEYRLGQYKGAIRALKQVFHQDPALLPEALPLLMTCHRATGKLPELRAYLNELLEQGASTPVVMVLADLMVKEEGPSEAAQFLGQRVSGSPSLKAAGQILSLELAGSSSPPEGMVMANSVIRRLQKTAPQYRCHSCGFGGQQMHWLCPSCKTWGSIKPVE</sequence>
<keyword evidence="4" id="KW-0408">Iron</keyword>
<keyword evidence="2 4" id="KW-0677">Repeat</keyword>
<dbReference type="InterPro" id="IPR019734">
    <property type="entry name" value="TPR_rpt"/>
</dbReference>
<keyword evidence="7" id="KW-1185">Reference proteome</keyword>
<reference evidence="6" key="1">
    <citation type="submission" date="2020-03" db="EMBL/GenBank/DDBJ databases">
        <authorList>
            <person name="Guo F."/>
        </authorList>
    </citation>
    <scope>NUCLEOTIDE SEQUENCE</scope>
    <source>
        <strain evidence="6">JCM 30134</strain>
    </source>
</reference>
<dbReference type="GO" id="GO:0008653">
    <property type="term" value="P:lipopolysaccharide metabolic process"/>
    <property type="evidence" value="ECO:0007669"/>
    <property type="project" value="InterPro"/>
</dbReference>
<evidence type="ECO:0000256" key="4">
    <source>
        <dbReference type="HAMAP-Rule" id="MF_00994"/>
    </source>
</evidence>
<dbReference type="SMART" id="SM00028">
    <property type="entry name" value="TPR"/>
    <property type="match status" value="3"/>
</dbReference>
<dbReference type="Proteomes" id="UP000787472">
    <property type="component" value="Unassembled WGS sequence"/>
</dbReference>
<dbReference type="InterPro" id="IPR011990">
    <property type="entry name" value="TPR-like_helical_dom_sf"/>
</dbReference>
<dbReference type="GO" id="GO:0005506">
    <property type="term" value="F:iron ion binding"/>
    <property type="evidence" value="ECO:0007669"/>
    <property type="project" value="UniProtKB-UniRule"/>
</dbReference>
<dbReference type="InterPro" id="IPR041166">
    <property type="entry name" value="Rubredoxin_2"/>
</dbReference>
<feature type="domain" description="LapB rubredoxin metal binding" evidence="5">
    <location>
        <begin position="360"/>
        <end position="387"/>
    </location>
</feature>
<keyword evidence="4" id="KW-0997">Cell inner membrane</keyword>
<dbReference type="InterPro" id="IPR051012">
    <property type="entry name" value="CellSynth/LPSAsmb/PSIAsmb"/>
</dbReference>
<gene>
    <name evidence="4 6" type="primary">lapB</name>
    <name evidence="6" type="ORF">G8770_02820</name>
</gene>
<dbReference type="SUPFAM" id="SSF48452">
    <property type="entry name" value="TPR-like"/>
    <property type="match status" value="1"/>
</dbReference>
<dbReference type="EMBL" id="JAAONZ010000002">
    <property type="protein sequence ID" value="NHO64477.1"/>
    <property type="molecule type" value="Genomic_DNA"/>
</dbReference>
<proteinExistence type="inferred from homology"/>
<evidence type="ECO:0000313" key="6">
    <source>
        <dbReference type="EMBL" id="NHO64477.1"/>
    </source>
</evidence>
<evidence type="ECO:0000256" key="3">
    <source>
        <dbReference type="ARBA" id="ARBA00022803"/>
    </source>
</evidence>
<keyword evidence="4" id="KW-1003">Cell membrane</keyword>
<feature type="binding site" evidence="4">
    <location>
        <position position="376"/>
    </location>
    <ligand>
        <name>Fe cation</name>
        <dbReference type="ChEBI" id="CHEBI:24875"/>
    </ligand>
</feature>
<dbReference type="Gene3D" id="1.25.40.10">
    <property type="entry name" value="Tetratricopeptide repeat domain"/>
    <property type="match status" value="2"/>
</dbReference>
<keyword evidence="1 4" id="KW-0479">Metal-binding</keyword>
<evidence type="ECO:0000256" key="2">
    <source>
        <dbReference type="ARBA" id="ARBA00022737"/>
    </source>
</evidence>
<name>A0A9E5MJU2_9GAMM</name>
<keyword evidence="4" id="KW-0812">Transmembrane</keyword>
<keyword evidence="4" id="KW-1133">Transmembrane helix</keyword>
<keyword evidence="4" id="KW-0472">Membrane</keyword>
<evidence type="ECO:0000259" key="5">
    <source>
        <dbReference type="Pfam" id="PF18073"/>
    </source>
</evidence>
<organism evidence="6 7">
    <name type="scientific">Pseudomaricurvus hydrocarbonicus</name>
    <dbReference type="NCBI Taxonomy" id="1470433"/>
    <lineage>
        <taxon>Bacteria</taxon>
        <taxon>Pseudomonadati</taxon>
        <taxon>Pseudomonadota</taxon>
        <taxon>Gammaproteobacteria</taxon>
        <taxon>Cellvibrionales</taxon>
        <taxon>Cellvibrionaceae</taxon>
        <taxon>Pseudomaricurvus</taxon>
    </lineage>
</organism>
<dbReference type="HAMAP" id="MF_00994">
    <property type="entry name" value="LPS_assembly_LapB"/>
    <property type="match status" value="1"/>
</dbReference>
<keyword evidence="3 4" id="KW-0802">TPR repeat</keyword>
<accession>A0A9E5MJU2</accession>